<keyword evidence="4" id="KW-0238">DNA-binding</keyword>
<accession>A0AAD3P7P8</accession>
<dbReference type="GO" id="GO:2000032">
    <property type="term" value="P:regulation of secondary shoot formation"/>
    <property type="evidence" value="ECO:0007669"/>
    <property type="project" value="TreeGrafter"/>
</dbReference>
<feature type="region of interest" description="Disordered" evidence="7">
    <location>
        <begin position="227"/>
        <end position="249"/>
    </location>
</feature>
<keyword evidence="6" id="KW-0539">Nucleus</keyword>
<evidence type="ECO:0000313" key="11">
    <source>
        <dbReference type="Proteomes" id="UP001279734"/>
    </source>
</evidence>
<dbReference type="PROSITE" id="PS51370">
    <property type="entry name" value="R"/>
    <property type="match status" value="1"/>
</dbReference>
<dbReference type="InterPro" id="IPR017888">
    <property type="entry name" value="CYC/TB1_R_domain"/>
</dbReference>
<dbReference type="InterPro" id="IPR005333">
    <property type="entry name" value="Transcription_factor_TCP"/>
</dbReference>
<protein>
    <submittedName>
        <fullName evidence="10">Uncharacterized protein</fullName>
    </submittedName>
</protein>
<feature type="domain" description="R" evidence="9">
    <location>
        <begin position="217"/>
        <end position="234"/>
    </location>
</feature>
<evidence type="ECO:0000256" key="6">
    <source>
        <dbReference type="ARBA" id="ARBA00023242"/>
    </source>
</evidence>
<evidence type="ECO:0000256" key="1">
    <source>
        <dbReference type="ARBA" id="ARBA00004123"/>
    </source>
</evidence>
<comment type="caution">
    <text evidence="10">The sequence shown here is derived from an EMBL/GenBank/DDBJ whole genome shotgun (WGS) entry which is preliminary data.</text>
</comment>
<keyword evidence="5" id="KW-0804">Transcription</keyword>
<dbReference type="InterPro" id="IPR017887">
    <property type="entry name" value="TF_TCP_subgr"/>
</dbReference>
<evidence type="ECO:0000313" key="10">
    <source>
        <dbReference type="EMBL" id="GMH01066.1"/>
    </source>
</evidence>
<evidence type="ECO:0000256" key="7">
    <source>
        <dbReference type="SAM" id="MobiDB-lite"/>
    </source>
</evidence>
<evidence type="ECO:0000256" key="3">
    <source>
        <dbReference type="ARBA" id="ARBA00023015"/>
    </source>
</evidence>
<keyword evidence="3" id="KW-0805">Transcription regulation</keyword>
<evidence type="ECO:0000256" key="4">
    <source>
        <dbReference type="ARBA" id="ARBA00023125"/>
    </source>
</evidence>
<feature type="compositionally biased region" description="Polar residues" evidence="7">
    <location>
        <begin position="237"/>
        <end position="249"/>
    </location>
</feature>
<dbReference type="EMBL" id="BSYO01000002">
    <property type="protein sequence ID" value="GMH01066.1"/>
    <property type="molecule type" value="Genomic_DNA"/>
</dbReference>
<dbReference type="GO" id="GO:0005634">
    <property type="term" value="C:nucleus"/>
    <property type="evidence" value="ECO:0007669"/>
    <property type="project" value="UniProtKB-SubCell"/>
</dbReference>
<feature type="domain" description="TCP" evidence="8">
    <location>
        <begin position="87"/>
        <end position="145"/>
    </location>
</feature>
<evidence type="ECO:0000256" key="2">
    <source>
        <dbReference type="ARBA" id="ARBA00022473"/>
    </source>
</evidence>
<evidence type="ECO:0000256" key="5">
    <source>
        <dbReference type="ARBA" id="ARBA00023163"/>
    </source>
</evidence>
<evidence type="ECO:0000259" key="8">
    <source>
        <dbReference type="PROSITE" id="PS51369"/>
    </source>
</evidence>
<dbReference type="Pfam" id="PF03634">
    <property type="entry name" value="TCP"/>
    <property type="match status" value="1"/>
</dbReference>
<dbReference type="PANTHER" id="PTHR31072">
    <property type="entry name" value="TRANSCRIPTION FACTOR TCP4-RELATED"/>
    <property type="match status" value="1"/>
</dbReference>
<keyword evidence="11" id="KW-1185">Reference proteome</keyword>
<name>A0AAD3P7P8_NEPGR</name>
<dbReference type="Proteomes" id="UP001279734">
    <property type="component" value="Unassembled WGS sequence"/>
</dbReference>
<dbReference type="GO" id="GO:0043565">
    <property type="term" value="F:sequence-specific DNA binding"/>
    <property type="evidence" value="ECO:0007669"/>
    <property type="project" value="TreeGrafter"/>
</dbReference>
<reference evidence="10" key="1">
    <citation type="submission" date="2023-05" db="EMBL/GenBank/DDBJ databases">
        <title>Nepenthes gracilis genome sequencing.</title>
        <authorList>
            <person name="Fukushima K."/>
        </authorList>
    </citation>
    <scope>NUCLEOTIDE SEQUENCE</scope>
    <source>
        <strain evidence="10">SING2019-196</strain>
    </source>
</reference>
<sequence length="313" mass="35522">MFTSPDNANHPMPVMDQHYPNSPLHYPSRTYYEIDGGLFMDHYDPPMQSNNYSLSVWDANKNEVNGIVEEMNRRSEVDCNSRSRSSKRDRHSKINTAQGLRDRRMRLSYEVASEFFKLQDLLGFDKASTTVKWLLMQSKPAIEDLDRKTKGSLSTSSTSECEVVVECSTVDDGIAINCGAQKERNSKGNTVSSSSFASIENKAKQSMRRNAFDPLAKQLRKEARARARERTREKGMTPTTLSASQTIPQTSQNLRDPIETAEHFNGTSLDFTGNWSPFTTFNCQHNSEIFQVLSVAEFQSYGASWDEYSKLDM</sequence>
<organism evidence="10 11">
    <name type="scientific">Nepenthes gracilis</name>
    <name type="common">Slender pitcher plant</name>
    <dbReference type="NCBI Taxonomy" id="150966"/>
    <lineage>
        <taxon>Eukaryota</taxon>
        <taxon>Viridiplantae</taxon>
        <taxon>Streptophyta</taxon>
        <taxon>Embryophyta</taxon>
        <taxon>Tracheophyta</taxon>
        <taxon>Spermatophyta</taxon>
        <taxon>Magnoliopsida</taxon>
        <taxon>eudicotyledons</taxon>
        <taxon>Gunneridae</taxon>
        <taxon>Pentapetalae</taxon>
        <taxon>Caryophyllales</taxon>
        <taxon>Nepenthaceae</taxon>
        <taxon>Nepenthes</taxon>
    </lineage>
</organism>
<comment type="subcellular location">
    <subcellularLocation>
        <location evidence="1">Nucleus</location>
    </subcellularLocation>
</comment>
<gene>
    <name evidence="10" type="ORF">Nepgr_002905</name>
</gene>
<evidence type="ECO:0000259" key="9">
    <source>
        <dbReference type="PROSITE" id="PS51370"/>
    </source>
</evidence>
<dbReference type="AlphaFoldDB" id="A0AAD3P7P8"/>
<keyword evidence="2" id="KW-0217">Developmental protein</keyword>
<dbReference type="GO" id="GO:0003700">
    <property type="term" value="F:DNA-binding transcription factor activity"/>
    <property type="evidence" value="ECO:0007669"/>
    <property type="project" value="InterPro"/>
</dbReference>
<proteinExistence type="predicted"/>
<dbReference type="PROSITE" id="PS51369">
    <property type="entry name" value="TCP"/>
    <property type="match status" value="1"/>
</dbReference>
<dbReference type="PANTHER" id="PTHR31072:SF226">
    <property type="entry name" value="TRANSCRIPTION FACTOR TCP18"/>
    <property type="match status" value="1"/>
</dbReference>